<accession>A0A935JW82</accession>
<proteinExistence type="predicted"/>
<comment type="caution">
    <text evidence="1">The sequence shown here is derived from an EMBL/GenBank/DDBJ whole genome shotgun (WGS) entry which is preliminary data.</text>
</comment>
<dbReference type="EMBL" id="JADJMS010000016">
    <property type="protein sequence ID" value="MBK7415126.1"/>
    <property type="molecule type" value="Genomic_DNA"/>
</dbReference>
<organism evidence="1 2">
    <name type="scientific">Candidatus Dechloromonas phosphorivorans</name>
    <dbReference type="NCBI Taxonomy" id="2899244"/>
    <lineage>
        <taxon>Bacteria</taxon>
        <taxon>Pseudomonadati</taxon>
        <taxon>Pseudomonadota</taxon>
        <taxon>Betaproteobacteria</taxon>
        <taxon>Rhodocyclales</taxon>
        <taxon>Azonexaceae</taxon>
        <taxon>Dechloromonas</taxon>
    </lineage>
</organism>
<dbReference type="AlphaFoldDB" id="A0A935JW82"/>
<name>A0A935JW82_9RHOO</name>
<reference evidence="1 2" key="1">
    <citation type="submission" date="2020-10" db="EMBL/GenBank/DDBJ databases">
        <title>Connecting structure to function with the recovery of over 1000 high-quality activated sludge metagenome-assembled genomes encoding full-length rRNA genes using long-read sequencing.</title>
        <authorList>
            <person name="Singleton C.M."/>
            <person name="Petriglieri F."/>
            <person name="Kristensen J.M."/>
            <person name="Kirkegaard R.H."/>
            <person name="Michaelsen T.Y."/>
            <person name="Andersen M.H."/>
            <person name="Karst S.M."/>
            <person name="Dueholm M.S."/>
            <person name="Nielsen P.H."/>
            <person name="Albertsen M."/>
        </authorList>
    </citation>
    <scope>NUCLEOTIDE SEQUENCE [LARGE SCALE GENOMIC DNA]</scope>
    <source>
        <strain evidence="1">EsbW_18-Q3-R4-48_BATAC.463</strain>
    </source>
</reference>
<gene>
    <name evidence="1" type="ORF">IPJ38_08475</name>
</gene>
<dbReference type="Proteomes" id="UP000739411">
    <property type="component" value="Unassembled WGS sequence"/>
</dbReference>
<protein>
    <submittedName>
        <fullName evidence="1">Uncharacterized protein</fullName>
    </submittedName>
</protein>
<sequence length="117" mass="13176">MATVTRKFRDDFDSWASDRLAKAVFTPGEMDEFKDLLRRDLAPGTDHLRAGLVVIIAAGVEVPATIDDHEERYRLWADYFSIEAESIRNLKGETPMTVPLFIVFEMTPLTGALCVLT</sequence>
<evidence type="ECO:0000313" key="1">
    <source>
        <dbReference type="EMBL" id="MBK7415126.1"/>
    </source>
</evidence>
<evidence type="ECO:0000313" key="2">
    <source>
        <dbReference type="Proteomes" id="UP000739411"/>
    </source>
</evidence>